<gene>
    <name evidence="6" type="ORF">GUITHDRAFT_146988</name>
</gene>
<dbReference type="EC" id="3.1.2.4" evidence="2"/>
<dbReference type="GO" id="GO:0003860">
    <property type="term" value="F:3-hydroxyisobutyryl-CoA hydrolase activity"/>
    <property type="evidence" value="ECO:0007669"/>
    <property type="project" value="UniProtKB-EC"/>
</dbReference>
<feature type="region of interest" description="Disordered" evidence="4">
    <location>
        <begin position="1"/>
        <end position="28"/>
    </location>
</feature>
<evidence type="ECO:0000256" key="3">
    <source>
        <dbReference type="ARBA" id="ARBA00022801"/>
    </source>
</evidence>
<dbReference type="PaxDb" id="55529-EKX34782"/>
<dbReference type="STRING" id="905079.L1IFF9"/>
<keyword evidence="3" id="KW-0378">Hydrolase</keyword>
<dbReference type="EMBL" id="JH993103">
    <property type="protein sequence ID" value="EKX34782.1"/>
    <property type="molecule type" value="Genomic_DNA"/>
</dbReference>
<organism evidence="6">
    <name type="scientific">Guillardia theta (strain CCMP2712)</name>
    <name type="common">Cryptophyte</name>
    <dbReference type="NCBI Taxonomy" id="905079"/>
    <lineage>
        <taxon>Eukaryota</taxon>
        <taxon>Cryptophyceae</taxon>
        <taxon>Pyrenomonadales</taxon>
        <taxon>Geminigeraceae</taxon>
        <taxon>Guillardia</taxon>
    </lineage>
</organism>
<dbReference type="OrthoDB" id="1737613at2759"/>
<reference evidence="7" key="3">
    <citation type="submission" date="2015-06" db="UniProtKB">
        <authorList>
            <consortium name="EnsemblProtists"/>
        </authorList>
    </citation>
    <scope>IDENTIFICATION</scope>
</reference>
<evidence type="ECO:0000256" key="2">
    <source>
        <dbReference type="ARBA" id="ARBA00011915"/>
    </source>
</evidence>
<dbReference type="GeneID" id="17291514"/>
<dbReference type="Proteomes" id="UP000011087">
    <property type="component" value="Unassembled WGS sequence"/>
</dbReference>
<dbReference type="InterPro" id="IPR045004">
    <property type="entry name" value="ECH_dom"/>
</dbReference>
<evidence type="ECO:0000313" key="6">
    <source>
        <dbReference type="EMBL" id="EKX34782.1"/>
    </source>
</evidence>
<dbReference type="PANTHER" id="PTHR43176:SF3">
    <property type="entry name" value="3-HYDROXYISOBUTYRYL-COA HYDROLASE, MITOCHONDRIAL"/>
    <property type="match status" value="1"/>
</dbReference>
<dbReference type="CDD" id="cd06558">
    <property type="entry name" value="crotonase-like"/>
    <property type="match status" value="1"/>
</dbReference>
<reference evidence="8" key="2">
    <citation type="submission" date="2012-11" db="EMBL/GenBank/DDBJ databases">
        <authorList>
            <person name="Kuo A."/>
            <person name="Curtis B.A."/>
            <person name="Tanifuji G."/>
            <person name="Burki F."/>
            <person name="Gruber A."/>
            <person name="Irimia M."/>
            <person name="Maruyama S."/>
            <person name="Arias M.C."/>
            <person name="Ball S.G."/>
            <person name="Gile G.H."/>
            <person name="Hirakawa Y."/>
            <person name="Hopkins J.F."/>
            <person name="Rensing S.A."/>
            <person name="Schmutz J."/>
            <person name="Symeonidi A."/>
            <person name="Elias M."/>
            <person name="Eveleigh R.J."/>
            <person name="Herman E.K."/>
            <person name="Klute M.J."/>
            <person name="Nakayama T."/>
            <person name="Obornik M."/>
            <person name="Reyes-Prieto A."/>
            <person name="Armbrust E.V."/>
            <person name="Aves S.J."/>
            <person name="Beiko R.G."/>
            <person name="Coutinho P."/>
            <person name="Dacks J.B."/>
            <person name="Durnford D.G."/>
            <person name="Fast N.M."/>
            <person name="Green B.R."/>
            <person name="Grisdale C."/>
            <person name="Hempe F."/>
            <person name="Henrissat B."/>
            <person name="Hoppner M.P."/>
            <person name="Ishida K.-I."/>
            <person name="Kim E."/>
            <person name="Koreny L."/>
            <person name="Kroth P.G."/>
            <person name="Liu Y."/>
            <person name="Malik S.-B."/>
            <person name="Maier U.G."/>
            <person name="McRose D."/>
            <person name="Mock T."/>
            <person name="Neilson J.A."/>
            <person name="Onodera N.T."/>
            <person name="Poole A.M."/>
            <person name="Pritham E.J."/>
            <person name="Richards T.A."/>
            <person name="Rocap G."/>
            <person name="Roy S.W."/>
            <person name="Sarai C."/>
            <person name="Schaack S."/>
            <person name="Shirato S."/>
            <person name="Slamovits C.H."/>
            <person name="Spencer D.F."/>
            <person name="Suzuki S."/>
            <person name="Worden A.Z."/>
            <person name="Zauner S."/>
            <person name="Barry K."/>
            <person name="Bell C."/>
            <person name="Bharti A.K."/>
            <person name="Crow J.A."/>
            <person name="Grimwood J."/>
            <person name="Kramer R."/>
            <person name="Lindquist E."/>
            <person name="Lucas S."/>
            <person name="Salamov A."/>
            <person name="McFadden G.I."/>
            <person name="Lane C.E."/>
            <person name="Keeling P.J."/>
            <person name="Gray M.W."/>
            <person name="Grigoriev I.V."/>
            <person name="Archibald J.M."/>
        </authorList>
    </citation>
    <scope>NUCLEOTIDE SEQUENCE</scope>
    <source>
        <strain evidence="8">CCMP2712</strain>
    </source>
</reference>
<dbReference type="GO" id="GO:0006574">
    <property type="term" value="P:L-valine catabolic process"/>
    <property type="evidence" value="ECO:0007669"/>
    <property type="project" value="TreeGrafter"/>
</dbReference>
<comment type="catalytic activity">
    <reaction evidence="1">
        <text>3-hydroxy-2-methylpropanoyl-CoA + H2O = 3-hydroxy-2-methylpropanoate + CoA + H(+)</text>
        <dbReference type="Rhea" id="RHEA:20888"/>
        <dbReference type="ChEBI" id="CHEBI:11805"/>
        <dbReference type="ChEBI" id="CHEBI:15377"/>
        <dbReference type="ChEBI" id="CHEBI:15378"/>
        <dbReference type="ChEBI" id="CHEBI:57287"/>
        <dbReference type="ChEBI" id="CHEBI:57340"/>
        <dbReference type="EC" id="3.1.2.4"/>
    </reaction>
</comment>
<name>L1IFF9_GUITC</name>
<dbReference type="InterPro" id="IPR032259">
    <property type="entry name" value="HIBYL-CoA-H"/>
</dbReference>
<dbReference type="HOGENOM" id="CLU_1206754_0_0_1"/>
<sequence length="230" mass="25276">MATLSLPQPPCSPLPRSSPSFPLPRARSSLWSKQGRCMIILPEKKKRGGGAYVEAPYEIAEPTKESEKFAQKCGEKKVKKLSQPGSNFAFLNRPKANHALDLSMIRELKKIYLETKLSPTIDLVMVTGGNETAFCAGGDVKALAQQGIQPMGNKAPQMKFFKEEYKLNYLIANMAPKISVAYVDGWCMGGGVGISIHNQYRLCGEDVIWAMPETALGFFPDVGGSWFLRG</sequence>
<evidence type="ECO:0000313" key="7">
    <source>
        <dbReference type="EnsemblProtists" id="EKX34782"/>
    </source>
</evidence>
<dbReference type="SUPFAM" id="SSF52096">
    <property type="entry name" value="ClpP/crotonase"/>
    <property type="match status" value="1"/>
</dbReference>
<reference evidence="6 8" key="1">
    <citation type="journal article" date="2012" name="Nature">
        <title>Algal genomes reveal evolutionary mosaicism and the fate of nucleomorphs.</title>
        <authorList>
            <consortium name="DOE Joint Genome Institute"/>
            <person name="Curtis B.A."/>
            <person name="Tanifuji G."/>
            <person name="Burki F."/>
            <person name="Gruber A."/>
            <person name="Irimia M."/>
            <person name="Maruyama S."/>
            <person name="Arias M.C."/>
            <person name="Ball S.G."/>
            <person name="Gile G.H."/>
            <person name="Hirakawa Y."/>
            <person name="Hopkins J.F."/>
            <person name="Kuo A."/>
            <person name="Rensing S.A."/>
            <person name="Schmutz J."/>
            <person name="Symeonidi A."/>
            <person name="Elias M."/>
            <person name="Eveleigh R.J."/>
            <person name="Herman E.K."/>
            <person name="Klute M.J."/>
            <person name="Nakayama T."/>
            <person name="Obornik M."/>
            <person name="Reyes-Prieto A."/>
            <person name="Armbrust E.V."/>
            <person name="Aves S.J."/>
            <person name="Beiko R.G."/>
            <person name="Coutinho P."/>
            <person name="Dacks J.B."/>
            <person name="Durnford D.G."/>
            <person name="Fast N.M."/>
            <person name="Green B.R."/>
            <person name="Grisdale C.J."/>
            <person name="Hempel F."/>
            <person name="Henrissat B."/>
            <person name="Hoppner M.P."/>
            <person name="Ishida K."/>
            <person name="Kim E."/>
            <person name="Koreny L."/>
            <person name="Kroth P.G."/>
            <person name="Liu Y."/>
            <person name="Malik S.B."/>
            <person name="Maier U.G."/>
            <person name="McRose D."/>
            <person name="Mock T."/>
            <person name="Neilson J.A."/>
            <person name="Onodera N.T."/>
            <person name="Poole A.M."/>
            <person name="Pritham E.J."/>
            <person name="Richards T.A."/>
            <person name="Rocap G."/>
            <person name="Roy S.W."/>
            <person name="Sarai C."/>
            <person name="Schaack S."/>
            <person name="Shirato S."/>
            <person name="Slamovits C.H."/>
            <person name="Spencer D.F."/>
            <person name="Suzuki S."/>
            <person name="Worden A.Z."/>
            <person name="Zauner S."/>
            <person name="Barry K."/>
            <person name="Bell C."/>
            <person name="Bharti A.K."/>
            <person name="Crow J.A."/>
            <person name="Grimwood J."/>
            <person name="Kramer R."/>
            <person name="Lindquist E."/>
            <person name="Lucas S."/>
            <person name="Salamov A."/>
            <person name="McFadden G.I."/>
            <person name="Lane C.E."/>
            <person name="Keeling P.J."/>
            <person name="Gray M.W."/>
            <person name="Grigoriev I.V."/>
            <person name="Archibald J.M."/>
        </authorList>
    </citation>
    <scope>NUCLEOTIDE SEQUENCE</scope>
    <source>
        <strain evidence="6 8">CCMP2712</strain>
    </source>
</reference>
<keyword evidence="8" id="KW-1185">Reference proteome</keyword>
<dbReference type="AlphaFoldDB" id="L1IFF9"/>
<dbReference type="RefSeq" id="XP_005821762.1">
    <property type="nucleotide sequence ID" value="XM_005821705.1"/>
</dbReference>
<dbReference type="InterPro" id="IPR029045">
    <property type="entry name" value="ClpP/crotonase-like_dom_sf"/>
</dbReference>
<accession>L1IFF9</accession>
<proteinExistence type="predicted"/>
<protein>
    <recommendedName>
        <fullName evidence="2">3-hydroxyisobutyryl-CoA hydrolase</fullName>
        <ecNumber evidence="2">3.1.2.4</ecNumber>
    </recommendedName>
</protein>
<feature type="domain" description="Enoyl-CoA hydratase/isomerase" evidence="5">
    <location>
        <begin position="88"/>
        <end position="228"/>
    </location>
</feature>
<dbReference type="Gene3D" id="3.90.226.10">
    <property type="entry name" value="2-enoyl-CoA Hydratase, Chain A, domain 1"/>
    <property type="match status" value="1"/>
</dbReference>
<dbReference type="EnsemblProtists" id="EKX34782">
    <property type="protein sequence ID" value="EKX34782"/>
    <property type="gene ID" value="GUITHDRAFT_146988"/>
</dbReference>
<evidence type="ECO:0000256" key="4">
    <source>
        <dbReference type="SAM" id="MobiDB-lite"/>
    </source>
</evidence>
<feature type="compositionally biased region" description="Low complexity" evidence="4">
    <location>
        <begin position="14"/>
        <end position="28"/>
    </location>
</feature>
<evidence type="ECO:0000256" key="1">
    <source>
        <dbReference type="ARBA" id="ARBA00001709"/>
    </source>
</evidence>
<dbReference type="KEGG" id="gtt:GUITHDRAFT_146988"/>
<dbReference type="PANTHER" id="PTHR43176">
    <property type="entry name" value="3-HYDROXYISOBUTYRYL-COA HYDROLASE-RELATED"/>
    <property type="match status" value="1"/>
</dbReference>
<dbReference type="eggNOG" id="KOG1684">
    <property type="taxonomic scope" value="Eukaryota"/>
</dbReference>
<evidence type="ECO:0000259" key="5">
    <source>
        <dbReference type="Pfam" id="PF16113"/>
    </source>
</evidence>
<dbReference type="Pfam" id="PF16113">
    <property type="entry name" value="ECH_2"/>
    <property type="match status" value="1"/>
</dbReference>
<evidence type="ECO:0000313" key="8">
    <source>
        <dbReference type="Proteomes" id="UP000011087"/>
    </source>
</evidence>